<comment type="caution">
    <text evidence="1">The sequence shown here is derived from an EMBL/GenBank/DDBJ whole genome shotgun (WGS) entry which is preliminary data.</text>
</comment>
<evidence type="ECO:0000313" key="1">
    <source>
        <dbReference type="EMBL" id="CAG8835537.1"/>
    </source>
</evidence>
<feature type="non-terminal residue" evidence="1">
    <location>
        <position position="1"/>
    </location>
</feature>
<evidence type="ECO:0000313" key="2">
    <source>
        <dbReference type="Proteomes" id="UP000789901"/>
    </source>
</evidence>
<name>A0ABN7WLZ5_GIGMA</name>
<accession>A0ABN7WLZ5</accession>
<protein>
    <submittedName>
        <fullName evidence="1">43029_t:CDS:1</fullName>
    </submittedName>
</protein>
<keyword evidence="2" id="KW-1185">Reference proteome</keyword>
<sequence length="64" mass="7585">DSEAAKQRILLMMLTNFLKDQTDKQLQILELGVLDKDLLFKDEKFSKMETKELEIKKETLRLTK</sequence>
<proteinExistence type="predicted"/>
<organism evidence="1 2">
    <name type="scientific">Gigaspora margarita</name>
    <dbReference type="NCBI Taxonomy" id="4874"/>
    <lineage>
        <taxon>Eukaryota</taxon>
        <taxon>Fungi</taxon>
        <taxon>Fungi incertae sedis</taxon>
        <taxon>Mucoromycota</taxon>
        <taxon>Glomeromycotina</taxon>
        <taxon>Glomeromycetes</taxon>
        <taxon>Diversisporales</taxon>
        <taxon>Gigasporaceae</taxon>
        <taxon>Gigaspora</taxon>
    </lineage>
</organism>
<dbReference type="EMBL" id="CAJVQB010051666">
    <property type="protein sequence ID" value="CAG8835537.1"/>
    <property type="molecule type" value="Genomic_DNA"/>
</dbReference>
<gene>
    <name evidence="1" type="ORF">GMARGA_LOCUS32618</name>
</gene>
<dbReference type="Proteomes" id="UP000789901">
    <property type="component" value="Unassembled WGS sequence"/>
</dbReference>
<reference evidence="1 2" key="1">
    <citation type="submission" date="2021-06" db="EMBL/GenBank/DDBJ databases">
        <authorList>
            <person name="Kallberg Y."/>
            <person name="Tangrot J."/>
            <person name="Rosling A."/>
        </authorList>
    </citation>
    <scope>NUCLEOTIDE SEQUENCE [LARGE SCALE GENOMIC DNA]</scope>
    <source>
        <strain evidence="1 2">120-4 pot B 10/14</strain>
    </source>
</reference>